<evidence type="ECO:0000256" key="1">
    <source>
        <dbReference type="SAM" id="MobiDB-lite"/>
    </source>
</evidence>
<organism evidence="4 5">
    <name type="scientific">Fictibacillus aquaticus</name>
    <dbReference type="NCBI Taxonomy" id="2021314"/>
    <lineage>
        <taxon>Bacteria</taxon>
        <taxon>Bacillati</taxon>
        <taxon>Bacillota</taxon>
        <taxon>Bacilli</taxon>
        <taxon>Bacillales</taxon>
        <taxon>Fictibacillaceae</taxon>
        <taxon>Fictibacillus</taxon>
    </lineage>
</organism>
<dbReference type="SMART" id="SM00894">
    <property type="entry name" value="Excalibur"/>
    <property type="match status" value="1"/>
</dbReference>
<dbReference type="OrthoDB" id="4376109at2"/>
<evidence type="ECO:0000256" key="2">
    <source>
        <dbReference type="SAM" id="Phobius"/>
    </source>
</evidence>
<keyword evidence="2" id="KW-0812">Transmembrane</keyword>
<dbReference type="AlphaFoldDB" id="A0A235F5S1"/>
<dbReference type="EMBL" id="NOII01000011">
    <property type="protein sequence ID" value="OYD56610.1"/>
    <property type="molecule type" value="Genomic_DNA"/>
</dbReference>
<keyword evidence="2" id="KW-1133">Transmembrane helix</keyword>
<feature type="region of interest" description="Disordered" evidence="1">
    <location>
        <begin position="331"/>
        <end position="432"/>
    </location>
</feature>
<reference evidence="4 5" key="1">
    <citation type="submission" date="2017-07" db="EMBL/GenBank/DDBJ databases">
        <title>Fictibacillus sp. nov. GDSW-R2A3 Genome sequencing and assembly.</title>
        <authorList>
            <person name="Mayilraj S."/>
        </authorList>
    </citation>
    <scope>NUCLEOTIDE SEQUENCE [LARGE SCALE GENOMIC DNA]</scope>
    <source>
        <strain evidence="4 5">GDSW-R2A3</strain>
    </source>
</reference>
<comment type="caution">
    <text evidence="4">The sequence shown here is derived from an EMBL/GenBank/DDBJ whole genome shotgun (WGS) entry which is preliminary data.</text>
</comment>
<feature type="compositionally biased region" description="Basic and acidic residues" evidence="1">
    <location>
        <begin position="460"/>
        <end position="469"/>
    </location>
</feature>
<dbReference type="Gene3D" id="2.30.29.30">
    <property type="entry name" value="Pleckstrin-homology domain (PH domain)/Phosphotyrosine-binding domain (PTB)"/>
    <property type="match status" value="1"/>
</dbReference>
<dbReference type="Pfam" id="PF05901">
    <property type="entry name" value="Excalibur"/>
    <property type="match status" value="1"/>
</dbReference>
<feature type="compositionally biased region" description="Basic and acidic residues" evidence="1">
    <location>
        <begin position="346"/>
        <end position="431"/>
    </location>
</feature>
<name>A0A235F5S1_9BACL</name>
<proteinExistence type="predicted"/>
<dbReference type="InterPro" id="IPR008613">
    <property type="entry name" value="Excalibur_Ca-bd_domain"/>
</dbReference>
<feature type="transmembrane region" description="Helical" evidence="2">
    <location>
        <begin position="298"/>
        <end position="320"/>
    </location>
</feature>
<accession>A0A235F5S1</accession>
<evidence type="ECO:0000259" key="3">
    <source>
        <dbReference type="SMART" id="SM00894"/>
    </source>
</evidence>
<evidence type="ECO:0000313" key="4">
    <source>
        <dbReference type="EMBL" id="OYD56610.1"/>
    </source>
</evidence>
<keyword evidence="5" id="KW-1185">Reference proteome</keyword>
<sequence length="475" mass="54064">MQNWIGNKPTLSQQAASRKYDKVLQHALYSLIPDGESVIKIIEAECDKKSGREIKGVLALTNAQLHFFSKQENFSIPYEKINDIDIRPDGKDKTEWQLTLRVSRSTRNFDDIKKDDDSQEFFDILEKKIISPNQQILTTVTHNFDYFLHAEKLEELKKNNVQITSFLMKRDDLGFSKNGERLLKEKHPDYKLIIEATYKDKKEKKGNFIVVDKFVWLYEYNDKERRAKKIVAWPFAFFSEAVADHYAIKTEILTNEGALVLKSSGKKFVEELSAQGIVFSVKMRKWYNKILGYRSRKWWKMTISSLTYASIFFIALIILLSPDEDSAKSEKKEIQTVATTTATNDDADKKENEAAARAAEEKRKQEAAARAAEEKRKEEAAARAAEEKRKQEAAARAAEEQRKQEAAARAAEEQRKQEAAARAAEDKRKQEAAAANVYFKNCDAARAAGAAPVHQGEPGYGKHLDRDGDGTGCDS</sequence>
<evidence type="ECO:0000313" key="5">
    <source>
        <dbReference type="Proteomes" id="UP000215059"/>
    </source>
</evidence>
<protein>
    <recommendedName>
        <fullName evidence="3">Excalibur calcium-binding domain-containing protein</fullName>
    </recommendedName>
</protein>
<gene>
    <name evidence="4" type="ORF">CGZ90_16495</name>
</gene>
<keyword evidence="2" id="KW-0472">Membrane</keyword>
<dbReference type="RefSeq" id="WP_094253626.1">
    <property type="nucleotide sequence ID" value="NZ_JBHLXL010000002.1"/>
</dbReference>
<feature type="region of interest" description="Disordered" evidence="1">
    <location>
        <begin position="447"/>
        <end position="475"/>
    </location>
</feature>
<feature type="domain" description="Excalibur calcium-binding" evidence="3">
    <location>
        <begin position="438"/>
        <end position="474"/>
    </location>
</feature>
<dbReference type="Proteomes" id="UP000215059">
    <property type="component" value="Unassembled WGS sequence"/>
</dbReference>
<dbReference type="InterPro" id="IPR011993">
    <property type="entry name" value="PH-like_dom_sf"/>
</dbReference>